<dbReference type="InterPro" id="IPR053008">
    <property type="entry name" value="Phomopsin_biosynth_assoc"/>
</dbReference>
<dbReference type="Proteomes" id="UP000197666">
    <property type="component" value="Unassembled WGS sequence"/>
</dbReference>
<name>A0A505HX23_ASPNG</name>
<protein>
    <submittedName>
        <fullName evidence="1">Uncharacterized protein</fullName>
    </submittedName>
</protein>
<proteinExistence type="predicted"/>
<dbReference type="VEuPathDB" id="FungiDB:ATCC64974_41700"/>
<reference evidence="2" key="1">
    <citation type="submission" date="2018-10" db="EMBL/GenBank/DDBJ databases">
        <title>FDA dAtabase for Regulatory Grade micrObial Sequences (FDA-ARGOS): Supporting development and validation of Infectious Disease Dx tests.</title>
        <authorList>
            <person name="Kerrigan L."/>
            <person name="Tallon L."/>
            <person name="Sadzewicz L."/>
            <person name="Sengamalay N."/>
            <person name="Ott S."/>
            <person name="Godinez A."/>
            <person name="Nagaraj S."/>
            <person name="Vavikolanu K."/>
            <person name="Nadendla S."/>
            <person name="George J."/>
            <person name="Sichtig H."/>
        </authorList>
    </citation>
    <scope>NUCLEOTIDE SEQUENCE [LARGE SCALE GENOMIC DNA]</scope>
    <source>
        <strain evidence="2">FDAARGOS_311</strain>
    </source>
</reference>
<organism evidence="1 2">
    <name type="scientific">Aspergillus niger</name>
    <dbReference type="NCBI Taxonomy" id="5061"/>
    <lineage>
        <taxon>Eukaryota</taxon>
        <taxon>Fungi</taxon>
        <taxon>Dikarya</taxon>
        <taxon>Ascomycota</taxon>
        <taxon>Pezizomycotina</taxon>
        <taxon>Eurotiomycetes</taxon>
        <taxon>Eurotiomycetidae</taxon>
        <taxon>Eurotiales</taxon>
        <taxon>Aspergillaceae</taxon>
        <taxon>Aspergillus</taxon>
        <taxon>Aspergillus subgen. Circumdati</taxon>
    </lineage>
</organism>
<comment type="caution">
    <text evidence="1">The sequence shown here is derived from an EMBL/GenBank/DDBJ whole genome shotgun (WGS) entry which is preliminary data.</text>
</comment>
<dbReference type="VEuPathDB" id="FungiDB:ASPNIDRAFT2_1172098"/>
<dbReference type="AlphaFoldDB" id="A0A505HX23"/>
<gene>
    <name evidence="1" type="ORF">CAN33_0034530</name>
</gene>
<dbReference type="PANTHER" id="PTHR35896">
    <property type="entry name" value="IG-LIKE DOMAIN-CONTAINING PROTEIN"/>
    <property type="match status" value="1"/>
</dbReference>
<evidence type="ECO:0000313" key="2">
    <source>
        <dbReference type="Proteomes" id="UP000197666"/>
    </source>
</evidence>
<dbReference type="EMBL" id="NKJJ02000002">
    <property type="protein sequence ID" value="TPR05397.1"/>
    <property type="molecule type" value="Genomic_DNA"/>
</dbReference>
<accession>A0A505HX23</accession>
<dbReference type="PANTHER" id="PTHR35896:SF3">
    <property type="entry name" value="MAJOR FACILITATOR SUPERFAMILY TRANSPORTER"/>
    <property type="match status" value="1"/>
</dbReference>
<evidence type="ECO:0000313" key="1">
    <source>
        <dbReference type="EMBL" id="TPR05397.1"/>
    </source>
</evidence>
<sequence length="154" mass="17822">MSRPKLSITAKFLNVRNWTWTTDPWGKQPISKSDVLNGDWEYVYVDHWYHVIHCAFLWRRMARAIDSVNLGILDSYTAAIDHIEHCDNRLVANTGQELVGVPAMLKYPSCGPENLGQEPPAYWMYEGEVQYDTRKQDGLFADQMQMDHGEEAEE</sequence>